<organism evidence="2 3">
    <name type="scientific">Thermosipho africanus (strain TCF52B)</name>
    <dbReference type="NCBI Taxonomy" id="484019"/>
    <lineage>
        <taxon>Bacteria</taxon>
        <taxon>Thermotogati</taxon>
        <taxon>Thermotogota</taxon>
        <taxon>Thermotogae</taxon>
        <taxon>Thermotogales</taxon>
        <taxon>Fervidobacteriaceae</taxon>
        <taxon>Thermosipho</taxon>
    </lineage>
</organism>
<feature type="transmembrane region" description="Helical" evidence="1">
    <location>
        <begin position="169"/>
        <end position="189"/>
    </location>
</feature>
<accession>B7IGK3</accession>
<evidence type="ECO:0000313" key="3">
    <source>
        <dbReference type="Proteomes" id="UP000002453"/>
    </source>
</evidence>
<dbReference type="OrthoDB" id="9815972at2"/>
<keyword evidence="1" id="KW-1133">Transmembrane helix</keyword>
<feature type="transmembrane region" description="Helical" evidence="1">
    <location>
        <begin position="134"/>
        <end position="157"/>
    </location>
</feature>
<dbReference type="STRING" id="484019.THA_751"/>
<dbReference type="InterPro" id="IPR051784">
    <property type="entry name" value="Nod_factor_ABC_transporter"/>
</dbReference>
<protein>
    <submittedName>
        <fullName evidence="2">Membrane protein, putative</fullName>
    </submittedName>
</protein>
<dbReference type="AlphaFoldDB" id="B7IGK3"/>
<keyword evidence="1" id="KW-0812">Transmembrane</keyword>
<feature type="transmembrane region" description="Helical" evidence="1">
    <location>
        <begin position="217"/>
        <end position="239"/>
    </location>
</feature>
<proteinExistence type="predicted"/>
<evidence type="ECO:0000313" key="2">
    <source>
        <dbReference type="EMBL" id="ACJ75217.1"/>
    </source>
</evidence>
<keyword evidence="1" id="KW-0472">Membrane</keyword>
<evidence type="ECO:0000256" key="1">
    <source>
        <dbReference type="SAM" id="Phobius"/>
    </source>
</evidence>
<feature type="transmembrane region" description="Helical" evidence="1">
    <location>
        <begin position="102"/>
        <end position="128"/>
    </location>
</feature>
<name>B7IGK3_THEAB</name>
<dbReference type="Proteomes" id="UP000002453">
    <property type="component" value="Chromosome"/>
</dbReference>
<dbReference type="eggNOG" id="COG0842">
    <property type="taxonomic scope" value="Bacteria"/>
</dbReference>
<keyword evidence="3" id="KW-1185">Reference proteome</keyword>
<reference evidence="2 3" key="1">
    <citation type="journal article" date="2009" name="J. Bacteriol.">
        <title>The genome of Thermosipho africanus TCF52B: lateral genetic connections to the Firmicutes and Archaea.</title>
        <authorList>
            <person name="Nesboe C.L."/>
            <person name="Bapteste E."/>
            <person name="Curtis B."/>
            <person name="Dahle H."/>
            <person name="Lopez P."/>
            <person name="Macleod D."/>
            <person name="Dlutek M."/>
            <person name="Bowman S."/>
            <person name="Zhaxybayeva O."/>
            <person name="Birkeland N.-K."/>
            <person name="Doolittle W.F."/>
        </authorList>
    </citation>
    <scope>NUCLEOTIDE SEQUENCE [LARGE SCALE GENOMIC DNA]</scope>
    <source>
        <strain evidence="2 3">TCF52B</strain>
    </source>
</reference>
<dbReference type="RefSeq" id="WP_012579776.1">
    <property type="nucleotide sequence ID" value="NC_011653.1"/>
</dbReference>
<dbReference type="HOGENOM" id="CLU_078424_0_1_0"/>
<dbReference type="PANTHER" id="PTHR43229">
    <property type="entry name" value="NODULATION PROTEIN J"/>
    <property type="match status" value="1"/>
</dbReference>
<dbReference type="PANTHER" id="PTHR43229:SF6">
    <property type="entry name" value="ABC-TYPE MULTIDRUG TRANSPORT SYSTEM, PERMEASE COMPONENT"/>
    <property type="match status" value="1"/>
</dbReference>
<dbReference type="EMBL" id="CP001185">
    <property type="protein sequence ID" value="ACJ75217.1"/>
    <property type="molecule type" value="Genomic_DNA"/>
</dbReference>
<feature type="transmembrane region" description="Helical" evidence="1">
    <location>
        <begin position="60"/>
        <end position="81"/>
    </location>
</feature>
<dbReference type="KEGG" id="taf:THA_751"/>
<feature type="transmembrane region" description="Helical" evidence="1">
    <location>
        <begin position="21"/>
        <end position="40"/>
    </location>
</feature>
<sequence>MVYLNVFKGTVLRVISELKRYYLNTISFFTIMTMLFYFMVLGITKFGNPANLGESIQALAIGYIVWFTFLGTITDLSWTIINEMSIGLIEQAFISPVGPSTIYLFYQFSNFLIMIPFEFLILIVVFKIAGIPLIIPMSFIITLILLMLQGYGIGLILAGITLRFKRTQALLNIAQFAIIGLLLGDYKGIVKYIVPANGYMKILSNLIEGSSVRFNDWIYMITSSLLYIFVGIILFNYFADVVRKRGEISQY</sequence>
<gene>
    <name evidence="2" type="ordered locus">THA_751</name>
</gene>